<organism evidence="2 3">
    <name type="scientific">Ficus carica</name>
    <name type="common">Common fig</name>
    <dbReference type="NCBI Taxonomy" id="3494"/>
    <lineage>
        <taxon>Eukaryota</taxon>
        <taxon>Viridiplantae</taxon>
        <taxon>Streptophyta</taxon>
        <taxon>Embryophyta</taxon>
        <taxon>Tracheophyta</taxon>
        <taxon>Spermatophyta</taxon>
        <taxon>Magnoliopsida</taxon>
        <taxon>eudicotyledons</taxon>
        <taxon>Gunneridae</taxon>
        <taxon>Pentapetalae</taxon>
        <taxon>rosids</taxon>
        <taxon>fabids</taxon>
        <taxon>Rosales</taxon>
        <taxon>Moraceae</taxon>
        <taxon>Ficeae</taxon>
        <taxon>Ficus</taxon>
    </lineage>
</organism>
<dbReference type="InterPro" id="IPR009003">
    <property type="entry name" value="Peptidase_S1_PA"/>
</dbReference>
<accession>A0AA88D6I0</accession>
<dbReference type="InterPro" id="IPR025926">
    <property type="entry name" value="PDZ-like_dom"/>
</dbReference>
<dbReference type="SUPFAM" id="SSF50156">
    <property type="entry name" value="PDZ domain-like"/>
    <property type="match status" value="3"/>
</dbReference>
<dbReference type="InterPro" id="IPR036034">
    <property type="entry name" value="PDZ_sf"/>
</dbReference>
<protein>
    <recommendedName>
        <fullName evidence="1">PDZ domain-containing protein</fullName>
    </recommendedName>
</protein>
<dbReference type="PROSITE" id="PS50106">
    <property type="entry name" value="PDZ"/>
    <property type="match status" value="1"/>
</dbReference>
<gene>
    <name evidence="2" type="ORF">TIFTF001_002105</name>
</gene>
<dbReference type="SUPFAM" id="SSF50494">
    <property type="entry name" value="Trypsin-like serine proteases"/>
    <property type="match status" value="2"/>
</dbReference>
<dbReference type="Gene3D" id="2.40.10.10">
    <property type="entry name" value="Trypsin-like serine proteases"/>
    <property type="match status" value="1"/>
</dbReference>
<dbReference type="Pfam" id="PF13365">
    <property type="entry name" value="Trypsin_2"/>
    <property type="match status" value="1"/>
</dbReference>
<dbReference type="InterPro" id="IPR043504">
    <property type="entry name" value="Peptidase_S1_PA_chymotrypsin"/>
</dbReference>
<dbReference type="CDD" id="cd06787">
    <property type="entry name" value="cpPDZ_AthDEGP7-like"/>
    <property type="match status" value="1"/>
</dbReference>
<dbReference type="AlphaFoldDB" id="A0AA88D6I0"/>
<dbReference type="EMBL" id="BTGU01000002">
    <property type="protein sequence ID" value="GMN28584.1"/>
    <property type="molecule type" value="Genomic_DNA"/>
</dbReference>
<proteinExistence type="predicted"/>
<dbReference type="PANTHER" id="PTHR46366">
    <property type="entry name" value="PRO-APOPTOTIC SERINE PROTEASE NMA111"/>
    <property type="match status" value="1"/>
</dbReference>
<dbReference type="PANTHER" id="PTHR46366:SF1">
    <property type="entry name" value="PDZ DOMAIN-CONTAINING PROTEIN C1685.05"/>
    <property type="match status" value="1"/>
</dbReference>
<dbReference type="SMART" id="SM00228">
    <property type="entry name" value="PDZ"/>
    <property type="match status" value="3"/>
</dbReference>
<name>A0AA88D6I0_FICCA</name>
<evidence type="ECO:0000313" key="3">
    <source>
        <dbReference type="Proteomes" id="UP001187192"/>
    </source>
</evidence>
<reference evidence="2" key="1">
    <citation type="submission" date="2023-07" db="EMBL/GenBank/DDBJ databases">
        <title>draft genome sequence of fig (Ficus carica).</title>
        <authorList>
            <person name="Takahashi T."/>
            <person name="Nishimura K."/>
        </authorList>
    </citation>
    <scope>NUCLEOTIDE SEQUENCE</scope>
</reference>
<dbReference type="InterPro" id="IPR001478">
    <property type="entry name" value="PDZ"/>
</dbReference>
<dbReference type="Gene3D" id="2.30.42.10">
    <property type="match status" value="3"/>
</dbReference>
<feature type="domain" description="PDZ" evidence="1">
    <location>
        <begin position="235"/>
        <end position="297"/>
    </location>
</feature>
<keyword evidence="3" id="KW-1185">Reference proteome</keyword>
<sequence length="1077" mass="118754">MADQLERLDSEAAGMESAGKDELCMDIDPPFRENVATAEDWRKALYDVVPAVVVLRTTACRAFDTESAAAGYATGFVVDKRRGIILTNRHVVKPGPVVAEAMFVNREEIPVYPIYRDPVHDFGFFRYDPAAIQFLNYEEIPLAPEAACVGLEIRVVGNDSGEKAASGTKGGSSGSPVIDCLGRAVALNAGSKSSSASAFFLPLERVVRALEFLQKGRDFSCNKWEAVSIPRGTLQVTFQHKGFDETRRLGLQSETEQMVRQASPSSETGMLVVDSVVPGGPAHNCLEPGDVLVRMNGEIYLPSPYQDFYPIPSLFHFNSTLIGPDSAKDTTPQNLRILSWIELLLWFRVQLKCIGLVITQFLKMEALLDDSVNQKVELQVERGGTSLTVNLTVQDLHSITPDYFLEVSGAVIHPLSYQQARNFRFHCGLVYVTEPGYMLFRAGVPRHAIIKKFAGKEISRLEELISVLSKLSRGARVPLEYVSYTDRHRRKSVLVTVDRHEWYAPPLIYTRDDSTGLWSSKPAFEPNSILSSSAIKDPGVLAGEAVELSSKATCMGHTHCDSLELTDGHGVTSMETSCENVSDEAHSRDEVDVEVKKRRVKEDLCTDGNLVSDYTLHGTTEAKLDDSVTLENAVTMDYQSAPAVAANASLAERVIEPTLVMFEVVFLHPVHNYALISYDPSALGSVGASAVRAAELLPEPALRRGDSVYLVGLSRSLQATSRKSIVTNPCAALNIGSADCPRYRATNMEVIELDTDFGSSFSGVLTDENGKVQALWGSFSTQLKFGCNTSEDHQFVRGIPVYTISQVLDQIVSGANGPPLLINGVKRPMPLVRILEVELYPTLLSKARSFGLSDDWVQALVKKDPIRRQVLRVKGCLAGSEAENLLEQGDMVLAINKEPVTCFRDIEKACHALDISDNNEGRLNMTIFRQGREIDLLVGTDVRDGSGTTRTINWCGCVVQDPHPAVRALGFLPEEGHGVYVARWCHGSPAHRYGLYALQWIVEVNGEPTPNLDAFVNVTKGLEHGEFVRIRTVHLNGKPRVLTLKQDLHYWPTWELRFDAETATWRRTTINALEAKS</sequence>
<evidence type="ECO:0000313" key="2">
    <source>
        <dbReference type="EMBL" id="GMN28584.1"/>
    </source>
</evidence>
<evidence type="ECO:0000259" key="1">
    <source>
        <dbReference type="PROSITE" id="PS50106"/>
    </source>
</evidence>
<dbReference type="Pfam" id="PF12812">
    <property type="entry name" value="PDZ_1"/>
    <property type="match status" value="2"/>
</dbReference>
<comment type="caution">
    <text evidence="2">The sequence shown here is derived from an EMBL/GenBank/DDBJ whole genome shotgun (WGS) entry which is preliminary data.</text>
</comment>
<dbReference type="Proteomes" id="UP001187192">
    <property type="component" value="Unassembled WGS sequence"/>
</dbReference>